<dbReference type="Pfam" id="PF01206">
    <property type="entry name" value="TusA"/>
    <property type="match status" value="1"/>
</dbReference>
<accession>A0A3B0V1F7</accession>
<reference evidence="2" key="1">
    <citation type="submission" date="2018-06" db="EMBL/GenBank/DDBJ databases">
        <authorList>
            <person name="Zhirakovskaya E."/>
        </authorList>
    </citation>
    <scope>NUCLEOTIDE SEQUENCE</scope>
</reference>
<feature type="domain" description="UPF0033" evidence="1">
    <location>
        <begin position="9"/>
        <end position="33"/>
    </location>
</feature>
<dbReference type="InterPro" id="IPR001455">
    <property type="entry name" value="TusA-like"/>
</dbReference>
<dbReference type="SUPFAM" id="SSF64307">
    <property type="entry name" value="SirA-like"/>
    <property type="match status" value="1"/>
</dbReference>
<organism evidence="2">
    <name type="scientific">hydrothermal vent metagenome</name>
    <dbReference type="NCBI Taxonomy" id="652676"/>
    <lineage>
        <taxon>unclassified sequences</taxon>
        <taxon>metagenomes</taxon>
        <taxon>ecological metagenomes</taxon>
    </lineage>
</organism>
<dbReference type="PANTHER" id="PTHR33279:SF2">
    <property type="entry name" value="SULFUR CARRIER PROTEIN TUSA"/>
    <property type="match status" value="1"/>
</dbReference>
<protein>
    <recommendedName>
        <fullName evidence="1">UPF0033 domain-containing protein</fullName>
    </recommendedName>
</protein>
<dbReference type="PANTHER" id="PTHR33279">
    <property type="entry name" value="SULFUR CARRIER PROTEIN YEDF-RELATED"/>
    <property type="match status" value="1"/>
</dbReference>
<dbReference type="Gene3D" id="3.30.110.40">
    <property type="entry name" value="TusA-like domain"/>
    <property type="match status" value="1"/>
</dbReference>
<dbReference type="InterPro" id="IPR036868">
    <property type="entry name" value="TusA-like_sf"/>
</dbReference>
<evidence type="ECO:0000313" key="2">
    <source>
        <dbReference type="EMBL" id="VAW37328.1"/>
    </source>
</evidence>
<sequence>METHYDIFIDAKGLKCPQPLLLVKHNIQQIESNRILLLAATDAHTDLDLAVWCERFGHKIIHSNETAGVFWFWIKKA</sequence>
<dbReference type="AlphaFoldDB" id="A0A3B0V1F7"/>
<dbReference type="CDD" id="cd00291">
    <property type="entry name" value="SirA_YedF_YeeD"/>
    <property type="match status" value="1"/>
</dbReference>
<evidence type="ECO:0000259" key="1">
    <source>
        <dbReference type="PROSITE" id="PS01148"/>
    </source>
</evidence>
<dbReference type="EMBL" id="UOEW01000165">
    <property type="protein sequence ID" value="VAW37328.1"/>
    <property type="molecule type" value="Genomic_DNA"/>
</dbReference>
<dbReference type="PROSITE" id="PS01148">
    <property type="entry name" value="UPF0033"/>
    <property type="match status" value="1"/>
</dbReference>
<name>A0A3B0V1F7_9ZZZZ</name>
<gene>
    <name evidence="2" type="ORF">MNBD_GAMMA01-1090</name>
</gene>
<proteinExistence type="predicted"/>